<dbReference type="InterPro" id="IPR003692">
    <property type="entry name" value="Hydantoinase_B"/>
</dbReference>
<gene>
    <name evidence="2" type="ordered locus">Cwoe_0453</name>
</gene>
<reference evidence="2 3" key="1">
    <citation type="journal article" date="2010" name="Stand. Genomic Sci.">
        <title>Complete genome sequence of Conexibacter woesei type strain (ID131577).</title>
        <authorList>
            <person name="Pukall R."/>
            <person name="Lapidus A."/>
            <person name="Glavina Del Rio T."/>
            <person name="Copeland A."/>
            <person name="Tice H."/>
            <person name="Cheng J.-F."/>
            <person name="Lucas S."/>
            <person name="Chen F."/>
            <person name="Nolan M."/>
            <person name="Bruce D."/>
            <person name="Goodwin L."/>
            <person name="Pitluck S."/>
            <person name="Mavromatis K."/>
            <person name="Ivanova N."/>
            <person name="Ovchinnikova G."/>
            <person name="Pati A."/>
            <person name="Chen A."/>
            <person name="Palaniappan K."/>
            <person name="Land M."/>
            <person name="Hauser L."/>
            <person name="Chang Y.-J."/>
            <person name="Jeffries C.D."/>
            <person name="Chain P."/>
            <person name="Meincke L."/>
            <person name="Sims D."/>
            <person name="Brettin T."/>
            <person name="Detter J.C."/>
            <person name="Rohde M."/>
            <person name="Goeker M."/>
            <person name="Bristow J."/>
            <person name="Eisen J.A."/>
            <person name="Markowitz V."/>
            <person name="Kyrpides N.C."/>
            <person name="Klenk H.-P."/>
            <person name="Hugenholtz P."/>
        </authorList>
    </citation>
    <scope>NUCLEOTIDE SEQUENCE [LARGE SCALE GENOMIC DNA]</scope>
    <source>
        <strain evidence="3">DSM 14684 / CIP 108061 / JCM 11494 / NBRC 100937 / ID131577</strain>
    </source>
</reference>
<dbReference type="PANTHER" id="PTHR11365">
    <property type="entry name" value="5-OXOPROLINASE RELATED"/>
    <property type="match status" value="1"/>
</dbReference>
<dbReference type="GO" id="GO:0006749">
    <property type="term" value="P:glutathione metabolic process"/>
    <property type="evidence" value="ECO:0007669"/>
    <property type="project" value="TreeGrafter"/>
</dbReference>
<keyword evidence="3" id="KW-1185">Reference proteome</keyword>
<dbReference type="HOGENOM" id="CLU_020413_1_0_11"/>
<dbReference type="GO" id="GO:0005829">
    <property type="term" value="C:cytosol"/>
    <property type="evidence" value="ECO:0007669"/>
    <property type="project" value="TreeGrafter"/>
</dbReference>
<organism evidence="2 3">
    <name type="scientific">Conexibacter woesei (strain DSM 14684 / CCUG 47730 / CIP 108061 / JCM 11494 / NBRC 100937 / ID131577)</name>
    <dbReference type="NCBI Taxonomy" id="469383"/>
    <lineage>
        <taxon>Bacteria</taxon>
        <taxon>Bacillati</taxon>
        <taxon>Actinomycetota</taxon>
        <taxon>Thermoleophilia</taxon>
        <taxon>Solirubrobacterales</taxon>
        <taxon>Conexibacteraceae</taxon>
        <taxon>Conexibacter</taxon>
    </lineage>
</organism>
<reference evidence="3" key="2">
    <citation type="submission" date="2010-01" db="EMBL/GenBank/DDBJ databases">
        <title>The complete genome of Conexibacter woesei DSM 14684.</title>
        <authorList>
            <consortium name="US DOE Joint Genome Institute (JGI-PGF)"/>
            <person name="Lucas S."/>
            <person name="Copeland A."/>
            <person name="Lapidus A."/>
            <person name="Glavina del Rio T."/>
            <person name="Dalin E."/>
            <person name="Tice H."/>
            <person name="Bruce D."/>
            <person name="Goodwin L."/>
            <person name="Pitluck S."/>
            <person name="Kyrpides N."/>
            <person name="Mavromatis K."/>
            <person name="Ivanova N."/>
            <person name="Mikhailova N."/>
            <person name="Chertkov O."/>
            <person name="Brettin T."/>
            <person name="Detter J.C."/>
            <person name="Han C."/>
            <person name="Larimer F."/>
            <person name="Land M."/>
            <person name="Hauser L."/>
            <person name="Markowitz V."/>
            <person name="Cheng J.-F."/>
            <person name="Hugenholtz P."/>
            <person name="Woyke T."/>
            <person name="Wu D."/>
            <person name="Pukall R."/>
            <person name="Steenblock K."/>
            <person name="Schneider S."/>
            <person name="Klenk H.-P."/>
            <person name="Eisen J.A."/>
        </authorList>
    </citation>
    <scope>NUCLEOTIDE SEQUENCE [LARGE SCALE GENOMIC DNA]</scope>
    <source>
        <strain evidence="3">DSM 14684 / CIP 108061 / JCM 11494 / NBRC 100937 / ID131577</strain>
    </source>
</reference>
<protein>
    <submittedName>
        <fullName evidence="2">Hydantoinase B/oxoprolinase</fullName>
    </submittedName>
</protein>
<feature type="domain" description="Hydantoinase B/oxoprolinase" evidence="1">
    <location>
        <begin position="5"/>
        <end position="533"/>
    </location>
</feature>
<proteinExistence type="predicted"/>
<dbReference type="PANTHER" id="PTHR11365:SF23">
    <property type="entry name" value="HYPOTHETICAL 5-OXOPROLINASE (EUROFUNG)-RELATED"/>
    <property type="match status" value="1"/>
</dbReference>
<dbReference type="AlphaFoldDB" id="D3F7B8"/>
<dbReference type="KEGG" id="cwo:Cwoe_0453"/>
<dbReference type="RefSeq" id="WP_012931942.1">
    <property type="nucleotide sequence ID" value="NC_013739.1"/>
</dbReference>
<evidence type="ECO:0000313" key="2">
    <source>
        <dbReference type="EMBL" id="ADB48889.1"/>
    </source>
</evidence>
<sequence length="579" mass="59977">MSLDGARLAILASRLDAITRRMTVTLLRSARSTIINAARDFSCCLLTADGRLLAVGESLPIHVLAGTDEVARGLLELDEPVARGDAFLHNSPYHGNSHAADHCILVPVFDDAGSHQFTVLVKAHQADCGNSQPTTYFAGARDVYEEGALIFPWVRVQHEYRMREDVLRMCAMRIRVPEQWHGDFTAALGTARIGERLVAELAADVGWDELSKLADGIVAHGRRSMRAAIAALPAGSASIRTRHDAIPELPEGIELNVGVELLPQEGRVVVDLRDNPDCVPCGLNLTAATARAAATLGVFNGLGAEVAPNAGSLACVEVLLRRGCVVGIPEHPTSCSVATSNLTQRVASAVSCAMADLADGIGLAEAGTGLPPAVAVASGTSPEGTPFVNQLSLALTGGPAAPHADGWLTLAGVETAGMCRLDSVEVDELRYPLRVDQQRLIPDSGGAGRTRGAAAARVELGPVGCDVELAWTSDGTDAPARGARGGAPGSRARQVVVDATGAERPAGISGVFAIRDGERVLADSCGGGGYGDPGERAREEVRRDVAEGLVSAAAAVEAYGLEAVSAPAGLAVAARPFGP</sequence>
<dbReference type="eggNOG" id="COG0146">
    <property type="taxonomic scope" value="Bacteria"/>
</dbReference>
<dbReference type="GO" id="GO:0017168">
    <property type="term" value="F:5-oxoprolinase (ATP-hydrolyzing) activity"/>
    <property type="evidence" value="ECO:0007669"/>
    <property type="project" value="TreeGrafter"/>
</dbReference>
<dbReference type="OrthoDB" id="102473at2"/>
<evidence type="ECO:0000259" key="1">
    <source>
        <dbReference type="Pfam" id="PF02538"/>
    </source>
</evidence>
<dbReference type="Proteomes" id="UP000008229">
    <property type="component" value="Chromosome"/>
</dbReference>
<dbReference type="EMBL" id="CP001854">
    <property type="protein sequence ID" value="ADB48889.1"/>
    <property type="molecule type" value="Genomic_DNA"/>
</dbReference>
<accession>D3F7B8</accession>
<name>D3F7B8_CONWI</name>
<dbReference type="STRING" id="469383.Cwoe_0453"/>
<dbReference type="Pfam" id="PF02538">
    <property type="entry name" value="Hydantoinase_B"/>
    <property type="match status" value="1"/>
</dbReference>
<dbReference type="InterPro" id="IPR045079">
    <property type="entry name" value="Oxoprolinase-like"/>
</dbReference>
<evidence type="ECO:0000313" key="3">
    <source>
        <dbReference type="Proteomes" id="UP000008229"/>
    </source>
</evidence>